<name>A4SNS2_AERS4</name>
<dbReference type="Proteomes" id="UP000000225">
    <property type="component" value="Chromosome"/>
</dbReference>
<reference evidence="2" key="1">
    <citation type="journal article" date="2008" name="BMC Genomics">
        <title>The genome of Aeromonas salmonicida subsp. salmonicida A449: insights into the evolution of a fish pathogen.</title>
        <authorList>
            <person name="Reith M.E."/>
            <person name="Singh R.K."/>
            <person name="Curtis B."/>
            <person name="Boyd J.M."/>
            <person name="Bouevitch A."/>
            <person name="Kimball J."/>
            <person name="Munholland J."/>
            <person name="Murphy C."/>
            <person name="Sarty D."/>
            <person name="Williams J."/>
            <person name="Nash J.H."/>
            <person name="Johnson S.C."/>
            <person name="Brown L.L."/>
        </authorList>
    </citation>
    <scope>NUCLEOTIDE SEQUENCE [LARGE SCALE GENOMIC DNA]</scope>
    <source>
        <strain evidence="2">A449</strain>
    </source>
</reference>
<evidence type="ECO:0000313" key="2">
    <source>
        <dbReference type="Proteomes" id="UP000000225"/>
    </source>
</evidence>
<dbReference type="EMBL" id="CP000644">
    <property type="protein sequence ID" value="ABO90544.1"/>
    <property type="molecule type" value="Genomic_DNA"/>
</dbReference>
<dbReference type="AlphaFoldDB" id="A4SNS2"/>
<protein>
    <submittedName>
        <fullName evidence="1">Uncharacterized protein</fullName>
    </submittedName>
</protein>
<proteinExistence type="predicted"/>
<gene>
    <name evidence="1" type="ordered locus">ASA_2513</name>
</gene>
<accession>A4SNS2</accession>
<organism evidence="1 2">
    <name type="scientific">Aeromonas salmonicida (strain A449)</name>
    <dbReference type="NCBI Taxonomy" id="382245"/>
    <lineage>
        <taxon>Bacteria</taxon>
        <taxon>Pseudomonadati</taxon>
        <taxon>Pseudomonadota</taxon>
        <taxon>Gammaproteobacteria</taxon>
        <taxon>Aeromonadales</taxon>
        <taxon>Aeromonadaceae</taxon>
        <taxon>Aeromonas</taxon>
    </lineage>
</organism>
<sequence length="114" mass="12540">MKSTFIASVTGIMSHGTEYQRAHDGHLLFAIFPHQYPKGQALYSTLLISFPEAAGRPKLRSLAVSPIHPGGQHGHTDKGTFLTHHSHFSHMPCHSCRLAKGFARVTLLRLGSNE</sequence>
<dbReference type="KEGG" id="asa:ASA_2513"/>
<dbReference type="HOGENOM" id="CLU_2115798_0_0_6"/>
<evidence type="ECO:0000313" key="1">
    <source>
        <dbReference type="EMBL" id="ABO90544.1"/>
    </source>
</evidence>